<evidence type="ECO:0000313" key="3">
    <source>
        <dbReference type="Proteomes" id="UP001139006"/>
    </source>
</evidence>
<name>A0A9X2FL34_9LACO</name>
<dbReference type="InterPro" id="IPR010921">
    <property type="entry name" value="Trp_repressor/repl_initiator"/>
</dbReference>
<dbReference type="InterPro" id="IPR036388">
    <property type="entry name" value="WH-like_DNA-bd_sf"/>
</dbReference>
<dbReference type="EMBL" id="JAIULA010000022">
    <property type="protein sequence ID" value="MCP0887644.1"/>
    <property type="molecule type" value="Genomic_DNA"/>
</dbReference>
<keyword evidence="1" id="KW-1133">Transmembrane helix</keyword>
<dbReference type="Proteomes" id="UP001139006">
    <property type="component" value="Unassembled WGS sequence"/>
</dbReference>
<gene>
    <name evidence="2" type="ORF">LB941_09900</name>
</gene>
<comment type="caution">
    <text evidence="2">The sequence shown here is derived from an EMBL/GenBank/DDBJ whole genome shotgun (WGS) entry which is preliminary data.</text>
</comment>
<dbReference type="GO" id="GO:0043565">
    <property type="term" value="F:sequence-specific DNA binding"/>
    <property type="evidence" value="ECO:0007669"/>
    <property type="project" value="InterPro"/>
</dbReference>
<dbReference type="PANTHER" id="PTHR33795:SF1">
    <property type="entry name" value="INSERTION ELEMENT IS150 PROTEIN INSJ"/>
    <property type="match status" value="1"/>
</dbReference>
<evidence type="ECO:0000256" key="1">
    <source>
        <dbReference type="SAM" id="Phobius"/>
    </source>
</evidence>
<evidence type="ECO:0000313" key="2">
    <source>
        <dbReference type="EMBL" id="MCP0887644.1"/>
    </source>
</evidence>
<accession>A0A9X2FL34</accession>
<dbReference type="Gene3D" id="1.10.10.10">
    <property type="entry name" value="Winged helix-like DNA-binding domain superfamily/Winged helix DNA-binding domain"/>
    <property type="match status" value="1"/>
</dbReference>
<keyword evidence="1" id="KW-0812">Transmembrane</keyword>
<proteinExistence type="predicted"/>
<dbReference type="RefSeq" id="WP_253361716.1">
    <property type="nucleotide sequence ID" value="NZ_JAIULA010000022.1"/>
</dbReference>
<dbReference type="InterPro" id="IPR052057">
    <property type="entry name" value="IS150/IS1296_orfA-like"/>
</dbReference>
<keyword evidence="1" id="KW-0472">Membrane</keyword>
<reference evidence="2 3" key="1">
    <citation type="journal article" date="2023" name="Int. J. Syst. Evol. Microbiol.">
        <title>Ligilactobacillus ubinensis sp. nov., a novel species isolated from the wild ferment of a durian fruit (Durio zibethinus).</title>
        <authorList>
            <person name="Heng Y.C."/>
            <person name="Menon N."/>
            <person name="Chen B."/>
            <person name="Loo B.Z.L."/>
            <person name="Wong G.W.J."/>
            <person name="Lim A.C.H."/>
            <person name="Silvaraju S."/>
            <person name="Kittelmann S."/>
        </authorList>
    </citation>
    <scope>NUCLEOTIDE SEQUENCE [LARGE SCALE GENOMIC DNA]</scope>
    <source>
        <strain evidence="2 3">WILCCON 0076</strain>
    </source>
</reference>
<dbReference type="SUPFAM" id="SSF48295">
    <property type="entry name" value="TrpR-like"/>
    <property type="match status" value="2"/>
</dbReference>
<organism evidence="2 3">
    <name type="scientific">Ligilactobacillus ubinensis</name>
    <dbReference type="NCBI Taxonomy" id="2876789"/>
    <lineage>
        <taxon>Bacteria</taxon>
        <taxon>Bacillati</taxon>
        <taxon>Bacillota</taxon>
        <taxon>Bacilli</taxon>
        <taxon>Lactobacillales</taxon>
        <taxon>Lactobacillaceae</taxon>
        <taxon>Ligilactobacillus</taxon>
    </lineage>
</organism>
<keyword evidence="3" id="KW-1185">Reference proteome</keyword>
<dbReference type="PANTHER" id="PTHR33795">
    <property type="entry name" value="INSERTION ELEMENT IS150 PROTEIN INSJ"/>
    <property type="match status" value="1"/>
</dbReference>
<protein>
    <submittedName>
        <fullName evidence="2">Transposase</fullName>
    </submittedName>
</protein>
<feature type="transmembrane region" description="Helical" evidence="1">
    <location>
        <begin position="98"/>
        <end position="116"/>
    </location>
</feature>
<dbReference type="AlphaFoldDB" id="A0A9X2FL34"/>
<sequence length="117" mass="13415">MTKHSTDFKIKSVQKYFEGNISISSLSKELKLPNSTILRGWIYTACQQGLEALRVKRHTNKYSLDFKAKVVEYYQTHNLGVVKVAAVFNISASQVYKGLIYATPWCLPLWLVLFLLL</sequence>